<sequence>MDMRWAPAPARPRAPRRPADQPSFSSTLLDAICDSMDGPEARSATAAARAPAAARKQQEAALHYYYYKPALAASHRARGEAPTQGAAAADFSGRGYFSSSEVECSLGRLNRIRTSGAAAPRQKQQQQQQQPAPEKTARTKKPAAATRPASPGARLASLLNSIFAGKRHSAQRTAPTDQEPACSTAPSYARSCLSKTPPPSGARASRSRSTRTVRFLDIDGELAVAAAAVGRCRRIPVVEVEEELLRPADVEAHIDGGEKSSDASSDLFELENLAATASESGRWDRDGSYGNELPVYGTTGAGLHRGIAHPRPYEYGPYGLGRSCRKVV</sequence>
<dbReference type="KEGG" id="hvg:123406503"/>
<dbReference type="PANTHER" id="PTHR33541">
    <property type="entry name" value="PROTEIN BIG GRAIN 1-LIKE A-RELATED"/>
    <property type="match status" value="1"/>
</dbReference>
<keyword evidence="5" id="KW-0472">Membrane</keyword>
<evidence type="ECO:0000256" key="5">
    <source>
        <dbReference type="ARBA" id="ARBA00023136"/>
    </source>
</evidence>
<evidence type="ECO:0000256" key="3">
    <source>
        <dbReference type="ARBA" id="ARBA00022448"/>
    </source>
</evidence>
<dbReference type="OMA" id="RIPVMEV"/>
<feature type="region of interest" description="Disordered" evidence="7">
    <location>
        <begin position="115"/>
        <end position="151"/>
    </location>
</feature>
<evidence type="ECO:0000313" key="8">
    <source>
        <dbReference type="EnsemblPlants" id="HORVU.MOREX.r3.1HG0016590.1.CDS1"/>
    </source>
</evidence>
<dbReference type="EnsemblPlants" id="HORVU.MOREX.r3.1HG0016590.1">
    <property type="protein sequence ID" value="HORVU.MOREX.r3.1HG0016590.1.CDS1"/>
    <property type="gene ID" value="HORVU.MOREX.r3.1HG0016590"/>
</dbReference>
<evidence type="ECO:0000256" key="6">
    <source>
        <dbReference type="ARBA" id="ARBA00023294"/>
    </source>
</evidence>
<comment type="subcellular location">
    <subcellularLocation>
        <location evidence="1">Cell membrane</location>
    </subcellularLocation>
</comment>
<organism evidence="8 9">
    <name type="scientific">Hordeum vulgare subsp. vulgare</name>
    <name type="common">Domesticated barley</name>
    <dbReference type="NCBI Taxonomy" id="112509"/>
    <lineage>
        <taxon>Eukaryota</taxon>
        <taxon>Viridiplantae</taxon>
        <taxon>Streptophyta</taxon>
        <taxon>Embryophyta</taxon>
        <taxon>Tracheophyta</taxon>
        <taxon>Spermatophyta</taxon>
        <taxon>Magnoliopsida</taxon>
        <taxon>Liliopsida</taxon>
        <taxon>Poales</taxon>
        <taxon>Poaceae</taxon>
        <taxon>BOP clade</taxon>
        <taxon>Pooideae</taxon>
        <taxon>Triticodae</taxon>
        <taxon>Triticeae</taxon>
        <taxon>Hordeinae</taxon>
        <taxon>Hordeum</taxon>
    </lineage>
</organism>
<dbReference type="InterPro" id="IPR039621">
    <property type="entry name" value="BG1-like"/>
</dbReference>
<keyword evidence="3" id="KW-0813">Transport</keyword>
<proteinExistence type="inferred from homology"/>
<dbReference type="GeneID" id="123406503"/>
<dbReference type="RefSeq" id="XP_044955849.1">
    <property type="nucleotide sequence ID" value="XM_045099914.1"/>
</dbReference>
<gene>
    <name evidence="8" type="primary">LOC123406503</name>
</gene>
<dbReference type="GO" id="GO:0009734">
    <property type="term" value="P:auxin-activated signaling pathway"/>
    <property type="evidence" value="ECO:0007669"/>
    <property type="project" value="UniProtKB-KW"/>
</dbReference>
<reference evidence="8" key="2">
    <citation type="submission" date="2020-10" db="EMBL/GenBank/DDBJ databases">
        <authorList>
            <person name="Scholz U."/>
            <person name="Mascher M."/>
            <person name="Fiebig A."/>
        </authorList>
    </citation>
    <scope>NUCLEOTIDE SEQUENCE [LARGE SCALE GENOMIC DNA]</scope>
    <source>
        <strain evidence="8">cv. Morex</strain>
    </source>
</reference>
<evidence type="ECO:0000256" key="4">
    <source>
        <dbReference type="ARBA" id="ARBA00022475"/>
    </source>
</evidence>
<evidence type="ECO:0000256" key="1">
    <source>
        <dbReference type="ARBA" id="ARBA00004236"/>
    </source>
</evidence>
<reference evidence="9" key="1">
    <citation type="journal article" date="2012" name="Nature">
        <title>A physical, genetic and functional sequence assembly of the barley genome.</title>
        <authorList>
            <consortium name="The International Barley Genome Sequencing Consortium"/>
            <person name="Mayer K.F."/>
            <person name="Waugh R."/>
            <person name="Brown J.W."/>
            <person name="Schulman A."/>
            <person name="Langridge P."/>
            <person name="Platzer M."/>
            <person name="Fincher G.B."/>
            <person name="Muehlbauer G.J."/>
            <person name="Sato K."/>
            <person name="Close T.J."/>
            <person name="Wise R.P."/>
            <person name="Stein N."/>
        </authorList>
    </citation>
    <scope>NUCLEOTIDE SEQUENCE [LARGE SCALE GENOMIC DNA]</scope>
    <source>
        <strain evidence="9">cv. Morex</strain>
    </source>
</reference>
<dbReference type="Gramene" id="HORVU.MOREX.r3.1HG0016590.1">
    <property type="protein sequence ID" value="HORVU.MOREX.r3.1HG0016590.1.CDS1"/>
    <property type="gene ID" value="HORVU.MOREX.r3.1HG0016590"/>
</dbReference>
<keyword evidence="9" id="KW-1185">Reference proteome</keyword>
<name>A0A8I6X2I9_HORVV</name>
<dbReference type="OrthoDB" id="680041at2759"/>
<keyword evidence="6" id="KW-0927">Auxin signaling pathway</keyword>
<dbReference type="GO" id="GO:0005886">
    <property type="term" value="C:plasma membrane"/>
    <property type="evidence" value="ECO:0007669"/>
    <property type="project" value="UniProtKB-SubCell"/>
</dbReference>
<keyword evidence="4" id="KW-1003">Cell membrane</keyword>
<dbReference type="AlphaFoldDB" id="A0A8I6X2I9"/>
<dbReference type="PANTHER" id="PTHR33541:SF9">
    <property type="entry name" value="PROTEIN BIG GRAIN 1-LIKE"/>
    <property type="match status" value="1"/>
</dbReference>
<feature type="compositionally biased region" description="Low complexity" evidence="7">
    <location>
        <begin position="117"/>
        <end position="134"/>
    </location>
</feature>
<comment type="similarity">
    <text evidence="2">Belongs to the BIG GRAIN 1 (BG1) plant protein family.</text>
</comment>
<dbReference type="Gramene" id="HORVU.MOREX.r2.1HG0012780.1">
    <property type="protein sequence ID" value="HORVU.MOREX.r2.1HG0012780.1.CDS.1"/>
    <property type="gene ID" value="HORVU.MOREX.r2.1HG0012780"/>
</dbReference>
<feature type="region of interest" description="Disordered" evidence="7">
    <location>
        <begin position="166"/>
        <end position="210"/>
    </location>
</feature>
<feature type="region of interest" description="Disordered" evidence="7">
    <location>
        <begin position="1"/>
        <end position="25"/>
    </location>
</feature>
<evidence type="ECO:0000256" key="2">
    <source>
        <dbReference type="ARBA" id="ARBA00010067"/>
    </source>
</evidence>
<evidence type="ECO:0008006" key="10">
    <source>
        <dbReference type="Google" id="ProtNLM"/>
    </source>
</evidence>
<dbReference type="Proteomes" id="UP000011116">
    <property type="component" value="Chromosome 1H"/>
</dbReference>
<evidence type="ECO:0000256" key="7">
    <source>
        <dbReference type="SAM" id="MobiDB-lite"/>
    </source>
</evidence>
<protein>
    <recommendedName>
        <fullName evidence="10">Protein BIG GRAIN 1-like</fullName>
    </recommendedName>
</protein>
<accession>A0A8I6X2I9</accession>
<evidence type="ECO:0000313" key="9">
    <source>
        <dbReference type="Proteomes" id="UP000011116"/>
    </source>
</evidence>
<reference evidence="8" key="3">
    <citation type="submission" date="2022-01" db="UniProtKB">
        <authorList>
            <consortium name="EnsemblPlants"/>
        </authorList>
    </citation>
    <scope>IDENTIFICATION</scope>
    <source>
        <strain evidence="8">subsp. vulgare</strain>
    </source>
</reference>